<dbReference type="Proteomes" id="UP000673394">
    <property type="component" value="Unassembled WGS sequence"/>
</dbReference>
<feature type="transmembrane region" description="Helical" evidence="2">
    <location>
        <begin position="198"/>
        <end position="216"/>
    </location>
</feature>
<evidence type="ECO:0000259" key="3">
    <source>
        <dbReference type="Pfam" id="PF13559"/>
    </source>
</evidence>
<reference evidence="4 5" key="1">
    <citation type="submission" date="2021-04" db="EMBL/GenBank/DDBJ databases">
        <title>Paenibacillus sp. DLE-14 whole genome sequence.</title>
        <authorList>
            <person name="Ham Y.J."/>
        </authorList>
    </citation>
    <scope>NUCLEOTIDE SEQUENCE [LARGE SCALE GENOMIC DNA]</scope>
    <source>
        <strain evidence="4 5">DLE-14</strain>
    </source>
</reference>
<feature type="transmembrane region" description="Helical" evidence="2">
    <location>
        <begin position="150"/>
        <end position="168"/>
    </location>
</feature>
<keyword evidence="2" id="KW-0812">Transmembrane</keyword>
<dbReference type="RefSeq" id="WP_210658346.1">
    <property type="nucleotide sequence ID" value="NZ_JAGKSP010000003.1"/>
</dbReference>
<feature type="transmembrane region" description="Helical" evidence="2">
    <location>
        <begin position="12"/>
        <end position="38"/>
    </location>
</feature>
<keyword evidence="2" id="KW-0472">Membrane</keyword>
<protein>
    <submittedName>
        <fullName evidence="4">DUF4129 domain-containing protein</fullName>
    </submittedName>
</protein>
<feature type="transmembrane region" description="Helical" evidence="2">
    <location>
        <begin position="44"/>
        <end position="66"/>
    </location>
</feature>
<sequence>MSASNAKGNVLQAIFSLLLSGLIELLLFMPIYLAVYVWKPQFGVPLPAMMLLLLAGYVAGCGLNLLVKFAHSFGRGVLAAILAAACCFFLFGLTVDAIVPFLYLTAALFRGSAYAVTHPLLRHLPRTYVMGTSFYFAGSVVYQFKDGFGAYHTFYLIAGLLTLGITLYQTNRSTVSRETLSGDAKPVVDYTVRRHNRLFVGVAAAVSVLIVLSYQLQAVFGALGRGVKDLLGGLLSGSGKESAPPSSGAETQQLPEMPPIDGASKGLPLWVEIILYGIAAIMVGFVLWLLLRKLKELPEWLKQLRSKLAQLFRRDAARTTSGYVDEVERIRSTGNRFTSWRNRAKEQKLKWKDLADNEARVRYLYRRWVGSFVKKGYSFKPHLTPNEINADVQSLSKGIGAVETNPLLAAYQRVRYGKQPISNELLEELIARDGGVKR</sequence>
<dbReference type="Pfam" id="PF13559">
    <property type="entry name" value="DUF4129"/>
    <property type="match status" value="1"/>
</dbReference>
<dbReference type="InterPro" id="IPR025403">
    <property type="entry name" value="TgpA-like_C"/>
</dbReference>
<feature type="transmembrane region" description="Helical" evidence="2">
    <location>
        <begin position="273"/>
        <end position="291"/>
    </location>
</feature>
<evidence type="ECO:0000313" key="4">
    <source>
        <dbReference type="EMBL" id="MBP3963339.1"/>
    </source>
</evidence>
<feature type="transmembrane region" description="Helical" evidence="2">
    <location>
        <begin position="73"/>
        <end position="91"/>
    </location>
</feature>
<dbReference type="EMBL" id="JAGKSP010000003">
    <property type="protein sequence ID" value="MBP3963339.1"/>
    <property type="molecule type" value="Genomic_DNA"/>
</dbReference>
<name>A0ABS5CBH0_9BACL</name>
<comment type="caution">
    <text evidence="4">The sequence shown here is derived from an EMBL/GenBank/DDBJ whole genome shotgun (WGS) entry which is preliminary data.</text>
</comment>
<accession>A0ABS5CBH0</accession>
<organism evidence="4 5">
    <name type="scientific">Paenibacillus lignilyticus</name>
    <dbReference type="NCBI Taxonomy" id="1172615"/>
    <lineage>
        <taxon>Bacteria</taxon>
        <taxon>Bacillati</taxon>
        <taxon>Bacillota</taxon>
        <taxon>Bacilli</taxon>
        <taxon>Bacillales</taxon>
        <taxon>Paenibacillaceae</taxon>
        <taxon>Paenibacillus</taxon>
    </lineage>
</organism>
<evidence type="ECO:0000256" key="1">
    <source>
        <dbReference type="SAM" id="MobiDB-lite"/>
    </source>
</evidence>
<proteinExistence type="predicted"/>
<feature type="domain" description="Protein-glutamine gamma-glutamyltransferase-like C-terminal" evidence="3">
    <location>
        <begin position="364"/>
        <end position="432"/>
    </location>
</feature>
<evidence type="ECO:0000313" key="5">
    <source>
        <dbReference type="Proteomes" id="UP000673394"/>
    </source>
</evidence>
<keyword evidence="2" id="KW-1133">Transmembrane helix</keyword>
<keyword evidence="5" id="KW-1185">Reference proteome</keyword>
<evidence type="ECO:0000256" key="2">
    <source>
        <dbReference type="SAM" id="Phobius"/>
    </source>
</evidence>
<gene>
    <name evidence="4" type="ORF">I8J30_11550</name>
</gene>
<feature type="compositionally biased region" description="Polar residues" evidence="1">
    <location>
        <begin position="244"/>
        <end position="254"/>
    </location>
</feature>
<feature type="region of interest" description="Disordered" evidence="1">
    <location>
        <begin position="238"/>
        <end position="259"/>
    </location>
</feature>